<evidence type="ECO:0000259" key="7">
    <source>
        <dbReference type="Pfam" id="PF00134"/>
    </source>
</evidence>
<comment type="caution">
    <text evidence="9">The sequence shown here is derived from an EMBL/GenBank/DDBJ whole genome shotgun (WGS) entry which is preliminary data.</text>
</comment>
<dbReference type="InterPro" id="IPR039361">
    <property type="entry name" value="Cyclin"/>
</dbReference>
<gene>
    <name evidence="9" type="ORF">TorRG33x02_175200</name>
</gene>
<evidence type="ECO:0000256" key="5">
    <source>
        <dbReference type="ARBA" id="ARBA00032263"/>
    </source>
</evidence>
<protein>
    <recommendedName>
        <fullName evidence="5">B-like cyclin</fullName>
    </recommendedName>
</protein>
<keyword evidence="3" id="KW-0195">Cyclin</keyword>
<dbReference type="Pfam" id="PF00134">
    <property type="entry name" value="Cyclin_N"/>
    <property type="match status" value="1"/>
</dbReference>
<dbReference type="OrthoDB" id="1743455at2759"/>
<evidence type="ECO:0000256" key="6">
    <source>
        <dbReference type="SAM" id="MobiDB-lite"/>
    </source>
</evidence>
<evidence type="ECO:0000256" key="1">
    <source>
        <dbReference type="ARBA" id="ARBA00011177"/>
    </source>
</evidence>
<dbReference type="STRING" id="63057.A0A2P5EM87"/>
<proteinExistence type="predicted"/>
<evidence type="ECO:0000313" key="9">
    <source>
        <dbReference type="EMBL" id="PON86688.1"/>
    </source>
</evidence>
<evidence type="ECO:0000259" key="8">
    <source>
        <dbReference type="Pfam" id="PF02984"/>
    </source>
</evidence>
<evidence type="ECO:0000256" key="2">
    <source>
        <dbReference type="ARBA" id="ARBA00022618"/>
    </source>
</evidence>
<dbReference type="InParanoid" id="A0A2P5EM87"/>
<comment type="subunit">
    <text evidence="1">Interacts with the CDC2 protein kinase to form a serine/threonine kinase holoenzyme complex also known as maturation promoting factor (MPF). The cyclin subunit imparts substrate specificity to the complex.</text>
</comment>
<keyword evidence="4" id="KW-0131">Cell cycle</keyword>
<keyword evidence="2" id="KW-0132">Cell division</keyword>
<accession>A0A2P5EM87</accession>
<name>A0A2P5EM87_TREOI</name>
<dbReference type="SUPFAM" id="SSF47954">
    <property type="entry name" value="Cyclin-like"/>
    <property type="match status" value="1"/>
</dbReference>
<evidence type="ECO:0000313" key="10">
    <source>
        <dbReference type="Proteomes" id="UP000237000"/>
    </source>
</evidence>
<sequence length="363" mass="41155">MAEKHSQIAGYDPYSPFPNTHYDPDQYLSVESSFMATDPEAYISNNRLMKLRERAVIVILKYSKCENFDPTIPYLAMNYLDRFLSRERVPEVVGATPQHDLELLALCCLTLAWQLRNNNFDVTELLDAQPDLIFVASWQLKAVMSHIMEKLKPWMHPVTPLCYLPHFESLMDPTCALHRKPISELIIQSIRDPQFTKYKPSLIAASSIAAASSKLYPERDHKNFFLLLVGSRILKQLEDHPAFMEVVELVSKFIPETGLAESRQEETEGEPSNVGSSSQRLTDHKGKEDALETVQKMAGASRGTRLDFPLKWGRTVANAENFVLFENFQLRPAQLDSDLLPEQVVPDHSVQGGPEPDQVVPDT</sequence>
<keyword evidence="10" id="KW-1185">Reference proteome</keyword>
<feature type="domain" description="Cyclin C-terminal" evidence="8">
    <location>
        <begin position="158"/>
        <end position="217"/>
    </location>
</feature>
<dbReference type="Gene3D" id="1.10.472.10">
    <property type="entry name" value="Cyclin-like"/>
    <property type="match status" value="2"/>
</dbReference>
<dbReference type="GO" id="GO:0051301">
    <property type="term" value="P:cell division"/>
    <property type="evidence" value="ECO:0007669"/>
    <property type="project" value="UniProtKB-KW"/>
</dbReference>
<reference evidence="10" key="1">
    <citation type="submission" date="2016-06" db="EMBL/GenBank/DDBJ databases">
        <title>Parallel loss of symbiosis genes in relatives of nitrogen-fixing non-legume Parasponia.</title>
        <authorList>
            <person name="Van Velzen R."/>
            <person name="Holmer R."/>
            <person name="Bu F."/>
            <person name="Rutten L."/>
            <person name="Van Zeijl A."/>
            <person name="Liu W."/>
            <person name="Santuari L."/>
            <person name="Cao Q."/>
            <person name="Sharma T."/>
            <person name="Shen D."/>
            <person name="Roswanjaya Y."/>
            <person name="Wardhani T."/>
            <person name="Kalhor M.S."/>
            <person name="Jansen J."/>
            <person name="Van den Hoogen J."/>
            <person name="Gungor B."/>
            <person name="Hartog M."/>
            <person name="Hontelez J."/>
            <person name="Verver J."/>
            <person name="Yang W.-C."/>
            <person name="Schijlen E."/>
            <person name="Repin R."/>
            <person name="Schilthuizen M."/>
            <person name="Schranz E."/>
            <person name="Heidstra R."/>
            <person name="Miyata K."/>
            <person name="Fedorova E."/>
            <person name="Kohlen W."/>
            <person name="Bisseling T."/>
            <person name="Smit S."/>
            <person name="Geurts R."/>
        </authorList>
    </citation>
    <scope>NUCLEOTIDE SEQUENCE [LARGE SCALE GENOMIC DNA]</scope>
    <source>
        <strain evidence="10">cv. RG33-2</strain>
    </source>
</reference>
<organism evidence="9 10">
    <name type="scientific">Trema orientale</name>
    <name type="common">Charcoal tree</name>
    <name type="synonym">Celtis orientalis</name>
    <dbReference type="NCBI Taxonomy" id="63057"/>
    <lineage>
        <taxon>Eukaryota</taxon>
        <taxon>Viridiplantae</taxon>
        <taxon>Streptophyta</taxon>
        <taxon>Embryophyta</taxon>
        <taxon>Tracheophyta</taxon>
        <taxon>Spermatophyta</taxon>
        <taxon>Magnoliopsida</taxon>
        <taxon>eudicotyledons</taxon>
        <taxon>Gunneridae</taxon>
        <taxon>Pentapetalae</taxon>
        <taxon>rosids</taxon>
        <taxon>fabids</taxon>
        <taxon>Rosales</taxon>
        <taxon>Cannabaceae</taxon>
        <taxon>Trema</taxon>
    </lineage>
</organism>
<dbReference type="EMBL" id="JXTC01000128">
    <property type="protein sequence ID" value="PON86688.1"/>
    <property type="molecule type" value="Genomic_DNA"/>
</dbReference>
<dbReference type="AlphaFoldDB" id="A0A2P5EM87"/>
<dbReference type="InterPro" id="IPR006671">
    <property type="entry name" value="Cyclin_N"/>
</dbReference>
<dbReference type="Proteomes" id="UP000237000">
    <property type="component" value="Unassembled WGS sequence"/>
</dbReference>
<dbReference type="InterPro" id="IPR004367">
    <property type="entry name" value="Cyclin_C-dom"/>
</dbReference>
<evidence type="ECO:0000256" key="3">
    <source>
        <dbReference type="ARBA" id="ARBA00023127"/>
    </source>
</evidence>
<dbReference type="InterPro" id="IPR036915">
    <property type="entry name" value="Cyclin-like_sf"/>
</dbReference>
<dbReference type="Pfam" id="PF02984">
    <property type="entry name" value="Cyclin_C"/>
    <property type="match status" value="1"/>
</dbReference>
<dbReference type="PANTHER" id="PTHR10177">
    <property type="entry name" value="CYCLINS"/>
    <property type="match status" value="1"/>
</dbReference>
<feature type="region of interest" description="Disordered" evidence="6">
    <location>
        <begin position="260"/>
        <end position="287"/>
    </location>
</feature>
<evidence type="ECO:0000256" key="4">
    <source>
        <dbReference type="ARBA" id="ARBA00023306"/>
    </source>
</evidence>
<feature type="domain" description="Cyclin N-terminal" evidence="7">
    <location>
        <begin position="41"/>
        <end position="126"/>
    </location>
</feature>